<feature type="transmembrane region" description="Helical" evidence="14">
    <location>
        <begin position="882"/>
        <end position="902"/>
    </location>
</feature>
<dbReference type="InterPro" id="IPR057366">
    <property type="entry name" value="TRPM-like"/>
</dbReference>
<evidence type="ECO:0000313" key="17">
    <source>
        <dbReference type="EMBL" id="GBM32255.1"/>
    </source>
</evidence>
<keyword evidence="3" id="KW-1003">Cell membrane</keyword>
<feature type="transmembrane region" description="Helical" evidence="14">
    <location>
        <begin position="778"/>
        <end position="798"/>
    </location>
</feature>
<evidence type="ECO:0000256" key="1">
    <source>
        <dbReference type="ARBA" id="ARBA00004651"/>
    </source>
</evidence>
<protein>
    <submittedName>
        <fullName evidence="17">Protein ced-11</fullName>
    </submittedName>
</protein>
<feature type="transmembrane region" description="Helical" evidence="14">
    <location>
        <begin position="841"/>
        <end position="862"/>
    </location>
</feature>
<keyword evidence="18" id="KW-1185">Reference proteome</keyword>
<dbReference type="InterPro" id="IPR041491">
    <property type="entry name" value="TRPM_SLOG"/>
</dbReference>
<evidence type="ECO:0000256" key="2">
    <source>
        <dbReference type="ARBA" id="ARBA00022448"/>
    </source>
</evidence>
<keyword evidence="11" id="KW-0407">Ion channel</keyword>
<dbReference type="InterPro" id="IPR050927">
    <property type="entry name" value="TRPM"/>
</dbReference>
<dbReference type="OrthoDB" id="10056930at2759"/>
<proteinExistence type="predicted"/>
<dbReference type="EMBL" id="BGPR01000702">
    <property type="protein sequence ID" value="GBM32255.1"/>
    <property type="molecule type" value="Genomic_DNA"/>
</dbReference>
<keyword evidence="6 14" id="KW-0812">Transmembrane</keyword>
<dbReference type="Proteomes" id="UP000499080">
    <property type="component" value="Unassembled WGS sequence"/>
</dbReference>
<feature type="domain" description="TRPM-like" evidence="16">
    <location>
        <begin position="545"/>
        <end position="663"/>
    </location>
</feature>
<evidence type="ECO:0000256" key="5">
    <source>
        <dbReference type="ARBA" id="ARBA00022673"/>
    </source>
</evidence>
<dbReference type="SUPFAM" id="SSF55811">
    <property type="entry name" value="Nudix"/>
    <property type="match status" value="1"/>
</dbReference>
<keyword evidence="10 14" id="KW-0472">Membrane</keyword>
<keyword evidence="2" id="KW-0813">Transport</keyword>
<dbReference type="Gene3D" id="3.90.79.10">
    <property type="entry name" value="Nucleoside Triphosphate Pyrophosphohydrolase"/>
    <property type="match status" value="1"/>
</dbReference>
<evidence type="ECO:0000256" key="7">
    <source>
        <dbReference type="ARBA" id="ARBA00022837"/>
    </source>
</evidence>
<feature type="compositionally biased region" description="Basic and acidic residues" evidence="13">
    <location>
        <begin position="1416"/>
        <end position="1436"/>
    </location>
</feature>
<evidence type="ECO:0000256" key="4">
    <source>
        <dbReference type="ARBA" id="ARBA00022568"/>
    </source>
</evidence>
<keyword evidence="4" id="KW-0109">Calcium transport</keyword>
<feature type="domain" description="TRPM SLOG" evidence="15">
    <location>
        <begin position="61"/>
        <end position="357"/>
    </location>
</feature>
<accession>A0A4Y2EWG9</accession>
<dbReference type="GO" id="GO:0005262">
    <property type="term" value="F:calcium channel activity"/>
    <property type="evidence" value="ECO:0007669"/>
    <property type="project" value="UniProtKB-KW"/>
</dbReference>
<keyword evidence="12" id="KW-0175">Coiled coil</keyword>
<evidence type="ECO:0000256" key="12">
    <source>
        <dbReference type="SAM" id="Coils"/>
    </source>
</evidence>
<sequence length="1524" mass="177257">MNVEFGKCPFEKTSYRQLQHDEPITDEEFSLFSETGDEDEDVQFGRLYYGTHGSDVRHLPFIMASHAASMDAVISKIIQDWKLPKPKIVLFVIAGSTDSVSESIKKLGILLTKGLINALKTTEMWLCTDGFYRGFGRDLGLAFLNERSRRKVLMSSSHKVNIYNFPETALIGICRQDFLNFSEKLGVKEPSSEEGVREKIQKRDINRNFEYFLLVKDTSEKKKGLKQFLLNFTNCLVDQAKIKDKISNDLLSGESKKSFASPVMSILFRGDVTQIDLVLGYLKNEVPVVVMEGSGGLSDLLAFAYHQVMRRPEGVNIAEYTETVLKPQISEKISQLYPDLSNFRMSEKTLCQKVFDCIRFSRQGDMEFLSILTLYDLEKQTHFPAHLLEALFKARISKRMAESQNMKRDLFLAMDWNCPNEALTQVFARDPSDKFQVDAETFFRALVKPQREEFVGIFLRKGFIVHKFLDSLTLLQLFQDSLKKEFFKTVIWENLLGFGARVEITRYFVDFRLTLLLEELTSIPSLINTYELDWNYRGLYDNRSPAEAERKSLLVLVLWSILSYRVELVKVIWRYSEHPIHIAIICSVILHKLQKYVSDLNLKNEMQKQTKEFSLIATSLMTKCYDNNPHRALDLLCEKDRVWSYKPLIAIAAFAKNRVFIAHPCCQKYLDDIFMGKIKVSDLPYGDFTIPLWLKIIFSNFLIFPIFLWIRFETRDDDTVPVKASEIGQRNSDRFLNKAASSKSLSYRSVRNVSVEKEKNLNFLKKIFYLYTAPISKFWVSQVFYLIYLFIFSLAVIWPACGSLYLDFITCVWTGFIIIDYIIHIYLLGQKYPSMTLMYKYTEVIIMTVFLFCYIVSRIAWYRSFMSPYSAKVMLCLALLYFYYRLIFISFPISSDLGPLLYKIKRMTLVDFSSYMRVTMLVVISNGIVIHSTIYPDYPLGWELVRRAFFDAIISFFLTPADHFGEPDRTCIRLIRHPNGHSFVGLPENVCKVGRYYRPDCPNPGVWPHIFGLQYLLLLRLILITLLYAVFNNTHAKLVEEGMNIWKYQRYQLVVDFSNRLTFPAPLSPINYCLLLYNFIYGCIFKRKNSNSDKPKLTETDYTYWKNLASDYSGENFEEKEKIKDGIEWRMSKVLELRKALNDQRRNMRQLHANLNELQIHIQRDHEYLEDRALQVSVSEYLQIKNVPQIFSRISPYPHTNILRFPVSDKHVPWKYVWNDYDPIAYNKPSKDFSPQYRQCVDVDIQLLRELEGEDFQFPTFKWNTSTLSPGGVFVDRKSWIKGKNETPFTYELDEEGLPRNPLGRTGLRGRGCLPQWGPNHFIYAVITRWQAVESVSYHDYLEVVLLINDQDISIPGGFVTTENAYSVISALFQCDTVWWTEEDMIAFFLSLAQVPGTSHSEDESLQAKQSSSRSRSAEVSRKPASEKESISKSTEEIDSTEGPFIFQRMKKGYMDEAINTDQSWCEAEVWHFHYNVSCLVEEKFKANMLWLQLDEIALQKIAIGQASFLHSVAKKMKAVLEVM</sequence>
<evidence type="ECO:0000256" key="6">
    <source>
        <dbReference type="ARBA" id="ARBA00022692"/>
    </source>
</evidence>
<evidence type="ECO:0000259" key="16">
    <source>
        <dbReference type="Pfam" id="PF25508"/>
    </source>
</evidence>
<comment type="caution">
    <text evidence="17">The sequence shown here is derived from an EMBL/GenBank/DDBJ whole genome shotgun (WGS) entry which is preliminary data.</text>
</comment>
<evidence type="ECO:0000313" key="18">
    <source>
        <dbReference type="Proteomes" id="UP000499080"/>
    </source>
</evidence>
<evidence type="ECO:0000256" key="10">
    <source>
        <dbReference type="ARBA" id="ARBA00023136"/>
    </source>
</evidence>
<feature type="transmembrane region" description="Helical" evidence="14">
    <location>
        <begin position="692"/>
        <end position="710"/>
    </location>
</feature>
<keyword evidence="7" id="KW-0106">Calcium</keyword>
<dbReference type="InterPro" id="IPR015797">
    <property type="entry name" value="NUDIX_hydrolase-like_dom_sf"/>
</dbReference>
<dbReference type="PANTHER" id="PTHR13800:SF1">
    <property type="entry name" value="TRANSIENT RECEPTOR POTENTIAL CATION CHANNEL TRPM"/>
    <property type="match status" value="1"/>
</dbReference>
<evidence type="ECO:0000256" key="8">
    <source>
        <dbReference type="ARBA" id="ARBA00022989"/>
    </source>
</evidence>
<comment type="subcellular location">
    <subcellularLocation>
        <location evidence="1">Cell membrane</location>
        <topology evidence="1">Multi-pass membrane protein</topology>
    </subcellularLocation>
</comment>
<dbReference type="GO" id="GO:0005886">
    <property type="term" value="C:plasma membrane"/>
    <property type="evidence" value="ECO:0007669"/>
    <property type="project" value="UniProtKB-SubCell"/>
</dbReference>
<dbReference type="Pfam" id="PF18139">
    <property type="entry name" value="LSDAT_euk"/>
    <property type="match status" value="1"/>
</dbReference>
<gene>
    <name evidence="17" type="primary">ced-11_1</name>
    <name evidence="17" type="ORF">AVEN_191197_1</name>
</gene>
<feature type="coiled-coil region" evidence="12">
    <location>
        <begin position="1134"/>
        <end position="1161"/>
    </location>
</feature>
<reference evidence="17 18" key="1">
    <citation type="journal article" date="2019" name="Sci. Rep.">
        <title>Orb-weaving spider Araneus ventricosus genome elucidates the spidroin gene catalogue.</title>
        <authorList>
            <person name="Kono N."/>
            <person name="Nakamura H."/>
            <person name="Ohtoshi R."/>
            <person name="Moran D.A.P."/>
            <person name="Shinohara A."/>
            <person name="Yoshida Y."/>
            <person name="Fujiwara M."/>
            <person name="Mori M."/>
            <person name="Tomita M."/>
            <person name="Arakawa K."/>
        </authorList>
    </citation>
    <scope>NUCLEOTIDE SEQUENCE [LARGE SCALE GENOMIC DNA]</scope>
</reference>
<dbReference type="PANTHER" id="PTHR13800">
    <property type="entry name" value="TRANSIENT RECEPTOR POTENTIAL CATION CHANNEL, SUBFAMILY M, MEMBER 6"/>
    <property type="match status" value="1"/>
</dbReference>
<name>A0A4Y2EWG9_ARAVE</name>
<feature type="transmembrane region" description="Helical" evidence="14">
    <location>
        <begin position="804"/>
        <end position="829"/>
    </location>
</feature>
<evidence type="ECO:0000256" key="3">
    <source>
        <dbReference type="ARBA" id="ARBA00022475"/>
    </source>
</evidence>
<evidence type="ECO:0000256" key="14">
    <source>
        <dbReference type="SAM" id="Phobius"/>
    </source>
</evidence>
<keyword evidence="5" id="KW-0107">Calcium channel</keyword>
<evidence type="ECO:0000256" key="11">
    <source>
        <dbReference type="ARBA" id="ARBA00023303"/>
    </source>
</evidence>
<feature type="region of interest" description="Disordered" evidence="13">
    <location>
        <begin position="1401"/>
        <end position="1439"/>
    </location>
</feature>
<keyword evidence="8 14" id="KW-1133">Transmembrane helix</keyword>
<feature type="transmembrane region" description="Helical" evidence="14">
    <location>
        <begin position="914"/>
        <end position="934"/>
    </location>
</feature>
<evidence type="ECO:0000256" key="13">
    <source>
        <dbReference type="SAM" id="MobiDB-lite"/>
    </source>
</evidence>
<evidence type="ECO:0000256" key="9">
    <source>
        <dbReference type="ARBA" id="ARBA00023065"/>
    </source>
</evidence>
<dbReference type="Pfam" id="PF25969">
    <property type="entry name" value="NUDT9_N"/>
    <property type="match status" value="1"/>
</dbReference>
<feature type="transmembrane region" description="Helical" evidence="14">
    <location>
        <begin position="1012"/>
        <end position="1031"/>
    </location>
</feature>
<organism evidence="17 18">
    <name type="scientific">Araneus ventricosus</name>
    <name type="common">Orbweaver spider</name>
    <name type="synonym">Epeira ventricosa</name>
    <dbReference type="NCBI Taxonomy" id="182803"/>
    <lineage>
        <taxon>Eukaryota</taxon>
        <taxon>Metazoa</taxon>
        <taxon>Ecdysozoa</taxon>
        <taxon>Arthropoda</taxon>
        <taxon>Chelicerata</taxon>
        <taxon>Arachnida</taxon>
        <taxon>Araneae</taxon>
        <taxon>Araneomorphae</taxon>
        <taxon>Entelegynae</taxon>
        <taxon>Araneoidea</taxon>
        <taxon>Araneidae</taxon>
        <taxon>Araneus</taxon>
    </lineage>
</organism>
<dbReference type="Pfam" id="PF25508">
    <property type="entry name" value="TRPM2"/>
    <property type="match status" value="1"/>
</dbReference>
<keyword evidence="9" id="KW-0406">Ion transport</keyword>
<evidence type="ECO:0000259" key="15">
    <source>
        <dbReference type="Pfam" id="PF18139"/>
    </source>
</evidence>